<feature type="coiled-coil region" evidence="1">
    <location>
        <begin position="34"/>
        <end position="61"/>
    </location>
</feature>
<keyword evidence="4" id="KW-1185">Reference proteome</keyword>
<name>A0A2T5G1S2_9SPHN</name>
<organism evidence="3 4">
    <name type="scientific">Sphingomonas oleivorans</name>
    <dbReference type="NCBI Taxonomy" id="1735121"/>
    <lineage>
        <taxon>Bacteria</taxon>
        <taxon>Pseudomonadati</taxon>
        <taxon>Pseudomonadota</taxon>
        <taxon>Alphaproteobacteria</taxon>
        <taxon>Sphingomonadales</taxon>
        <taxon>Sphingomonadaceae</taxon>
        <taxon>Sphingomonas</taxon>
    </lineage>
</organism>
<evidence type="ECO:0000256" key="2">
    <source>
        <dbReference type="SAM" id="SignalP"/>
    </source>
</evidence>
<dbReference type="OrthoDB" id="9807854at2"/>
<evidence type="ECO:0008006" key="5">
    <source>
        <dbReference type="Google" id="ProtNLM"/>
    </source>
</evidence>
<dbReference type="EMBL" id="NWBU01000004">
    <property type="protein sequence ID" value="PTQ13109.1"/>
    <property type="molecule type" value="Genomic_DNA"/>
</dbReference>
<gene>
    <name evidence="3" type="ORF">CLG96_02980</name>
</gene>
<evidence type="ECO:0000313" key="4">
    <source>
        <dbReference type="Proteomes" id="UP000244162"/>
    </source>
</evidence>
<feature type="chain" id="PRO_5015412456" description="Porin" evidence="2">
    <location>
        <begin position="24"/>
        <end position="485"/>
    </location>
</feature>
<comment type="caution">
    <text evidence="3">The sequence shown here is derived from an EMBL/GenBank/DDBJ whole genome shotgun (WGS) entry which is preliminary data.</text>
</comment>
<protein>
    <recommendedName>
        <fullName evidence="5">Porin</fullName>
    </recommendedName>
</protein>
<evidence type="ECO:0000256" key="1">
    <source>
        <dbReference type="SAM" id="Coils"/>
    </source>
</evidence>
<accession>A0A2T5G1S2</accession>
<keyword evidence="1" id="KW-0175">Coiled coil</keyword>
<keyword evidence="2" id="KW-0732">Signal</keyword>
<dbReference type="Pfam" id="PF07396">
    <property type="entry name" value="Porin_O_P"/>
    <property type="match status" value="1"/>
</dbReference>
<reference evidence="3 4" key="1">
    <citation type="submission" date="2017-09" db="EMBL/GenBank/DDBJ databases">
        <title>Sphingomonas panjinensis sp.nov., isolated from oil-contaminated soil.</title>
        <authorList>
            <person name="Wang L."/>
            <person name="Chen L."/>
        </authorList>
    </citation>
    <scope>NUCLEOTIDE SEQUENCE [LARGE SCALE GENOMIC DNA]</scope>
    <source>
        <strain evidence="3 4">FW-11</strain>
    </source>
</reference>
<dbReference type="Gene3D" id="2.40.160.10">
    <property type="entry name" value="Porin"/>
    <property type="match status" value="1"/>
</dbReference>
<dbReference type="AlphaFoldDB" id="A0A2T5G1S2"/>
<feature type="signal peptide" evidence="2">
    <location>
        <begin position="1"/>
        <end position="23"/>
    </location>
</feature>
<dbReference type="InterPro" id="IPR010870">
    <property type="entry name" value="Porin_O/P"/>
</dbReference>
<evidence type="ECO:0000313" key="3">
    <source>
        <dbReference type="EMBL" id="PTQ13109.1"/>
    </source>
</evidence>
<dbReference type="Proteomes" id="UP000244162">
    <property type="component" value="Unassembled WGS sequence"/>
</dbReference>
<sequence length="485" mass="51813">MTIGKLLAAPAAATALLTAPVFAQAPQPAAATGAEGSEARIAALQAQMEALQAQLDALKKQMTVVTPSWKGAPEFSGEGGFKFRVRGFAQFDAGYVDTPGATRAGTVGGLNYNNLGWNTRGRRFVFGAEGTVPGGFGYKAEFNFAQGSVGYEDVVLTYQPDGSPLLVTVGNFFPLSSLESMTSSRVGSVLERAAVTDAFNYNRRLGVSVGLVDPKDRYTLTAGLFSQEIDDDGQARTGWQASVRGTWSPALGDTRLHLGANFQHRVNPKDAQNARYRSRPFTQLTDQRFVDTGAIAAKGDDVVGIELAAIHGPFHFAGEAQKLWVDGHRPGALFGPNNGVAGATFYAGNPSFETAYGEIGFFLTGESRGYKGGRWERAKVLKPFDKGGIGAIQINGRIDYLNLKDRVATGPLIVAPDYVNGGRQTGYQLSLIWNPIDYVRLMAQYAHSEIDGGPRAATVKPGSTGPANDRGYSFDSLAMRAQVEF</sequence>
<proteinExistence type="predicted"/>
<dbReference type="InterPro" id="IPR023614">
    <property type="entry name" value="Porin_dom_sf"/>
</dbReference>
<dbReference type="RefSeq" id="WP_107966343.1">
    <property type="nucleotide sequence ID" value="NZ_NWBU01000004.1"/>
</dbReference>